<evidence type="ECO:0000313" key="2">
    <source>
        <dbReference type="EMBL" id="KAF2112521.1"/>
    </source>
</evidence>
<evidence type="ECO:0000259" key="1">
    <source>
        <dbReference type="Pfam" id="PF06985"/>
    </source>
</evidence>
<dbReference type="InterPro" id="IPR010730">
    <property type="entry name" value="HET"/>
</dbReference>
<proteinExistence type="predicted"/>
<dbReference type="PANTHER" id="PTHR33112:SF16">
    <property type="entry name" value="HETEROKARYON INCOMPATIBILITY DOMAIN-CONTAINING PROTEIN"/>
    <property type="match status" value="1"/>
</dbReference>
<accession>A0A6A5Z2G9</accession>
<gene>
    <name evidence="2" type="ORF">BDV96DRAFT_601929</name>
</gene>
<keyword evidence="3" id="KW-1185">Reference proteome</keyword>
<sequence length="590" mass="68101">MKIIARPETPGSPNLGTSAVFNLNFPVGKNTRRLRVWCGCSSVWQALSPVPDDDNLVLYLQPSTDSSQTRSLIDHWLRTCLETHESCTNNSGYIPTRVLSLIGPETYRLVLRSECPPNSRYMTLSHCWGPKPAEEHFRFTQSTYDELRTPRSMKNLPRTFREAIEVTSRLGIRYLWIDRLCIYQDSVEDWRAEAASMQDVYRHSLLNICALRSSDDTAPESGPNPYMFNRQLQSIIQERTSFYGPLLDRGWILQERLLAPRALLFGDKQVFWECRERHACETVPFSLIGAYQQDYLPGRNYFSISSAWHLWKRVLDTRREVCNDPYGQYFLDWRCIVEEYSVYSLTMPSDKLVALSGLAADMRSALEKHHPCPQPYHYFAGIWEADLQSSLCWYVEEPGTRPDSYRAPSWSWASVDGSIYFHWSLNPNALEQHKMHHLITSCTAETSYMGDNDTGEVTNGRLDVTGPLARLDLDANEFGAGHFTQFIHPVSDEHQEAGTNGNKPVRNFYFDAQEETIREFIYCIPFRIVEERNVEQPNIIILAIALRRHEVYPESYRRIGSIRYSTKGGTLLKDLLGFFSRCPRDTITIF</sequence>
<organism evidence="2 3">
    <name type="scientific">Lophiotrema nucula</name>
    <dbReference type="NCBI Taxonomy" id="690887"/>
    <lineage>
        <taxon>Eukaryota</taxon>
        <taxon>Fungi</taxon>
        <taxon>Dikarya</taxon>
        <taxon>Ascomycota</taxon>
        <taxon>Pezizomycotina</taxon>
        <taxon>Dothideomycetes</taxon>
        <taxon>Pleosporomycetidae</taxon>
        <taxon>Pleosporales</taxon>
        <taxon>Lophiotremataceae</taxon>
        <taxon>Lophiotrema</taxon>
    </lineage>
</organism>
<reference evidence="2" key="1">
    <citation type="journal article" date="2020" name="Stud. Mycol.">
        <title>101 Dothideomycetes genomes: a test case for predicting lifestyles and emergence of pathogens.</title>
        <authorList>
            <person name="Haridas S."/>
            <person name="Albert R."/>
            <person name="Binder M."/>
            <person name="Bloem J."/>
            <person name="Labutti K."/>
            <person name="Salamov A."/>
            <person name="Andreopoulos B."/>
            <person name="Baker S."/>
            <person name="Barry K."/>
            <person name="Bills G."/>
            <person name="Bluhm B."/>
            <person name="Cannon C."/>
            <person name="Castanera R."/>
            <person name="Culley D."/>
            <person name="Daum C."/>
            <person name="Ezra D."/>
            <person name="Gonzalez J."/>
            <person name="Henrissat B."/>
            <person name="Kuo A."/>
            <person name="Liang C."/>
            <person name="Lipzen A."/>
            <person name="Lutzoni F."/>
            <person name="Magnuson J."/>
            <person name="Mondo S."/>
            <person name="Nolan M."/>
            <person name="Ohm R."/>
            <person name="Pangilinan J."/>
            <person name="Park H.-J."/>
            <person name="Ramirez L."/>
            <person name="Alfaro M."/>
            <person name="Sun H."/>
            <person name="Tritt A."/>
            <person name="Yoshinaga Y."/>
            <person name="Zwiers L.-H."/>
            <person name="Turgeon B."/>
            <person name="Goodwin S."/>
            <person name="Spatafora J."/>
            <person name="Crous P."/>
            <person name="Grigoriev I."/>
        </authorList>
    </citation>
    <scope>NUCLEOTIDE SEQUENCE</scope>
    <source>
        <strain evidence="2">CBS 627.86</strain>
    </source>
</reference>
<feature type="domain" description="Heterokaryon incompatibility" evidence="1">
    <location>
        <begin position="121"/>
        <end position="255"/>
    </location>
</feature>
<dbReference type="Pfam" id="PF06985">
    <property type="entry name" value="HET"/>
    <property type="match status" value="1"/>
</dbReference>
<dbReference type="OrthoDB" id="2958217at2759"/>
<dbReference type="AlphaFoldDB" id="A0A6A5Z2G9"/>
<dbReference type="PANTHER" id="PTHR33112">
    <property type="entry name" value="DOMAIN PROTEIN, PUTATIVE-RELATED"/>
    <property type="match status" value="1"/>
</dbReference>
<dbReference type="Proteomes" id="UP000799770">
    <property type="component" value="Unassembled WGS sequence"/>
</dbReference>
<name>A0A6A5Z2G9_9PLEO</name>
<dbReference type="EMBL" id="ML977330">
    <property type="protein sequence ID" value="KAF2112521.1"/>
    <property type="molecule type" value="Genomic_DNA"/>
</dbReference>
<evidence type="ECO:0000313" key="3">
    <source>
        <dbReference type="Proteomes" id="UP000799770"/>
    </source>
</evidence>
<protein>
    <submittedName>
        <fullName evidence="2">Heterokaryon incompatibility protein-domain-containing protein</fullName>
    </submittedName>
</protein>